<dbReference type="InterPro" id="IPR027417">
    <property type="entry name" value="P-loop_NTPase"/>
</dbReference>
<gene>
    <name evidence="1" type="ORF">V5E97_37165</name>
</gene>
<dbReference type="AlphaFoldDB" id="A0AAU7CEV3"/>
<evidence type="ECO:0000313" key="1">
    <source>
        <dbReference type="EMBL" id="XBH03889.1"/>
    </source>
</evidence>
<organism evidence="1">
    <name type="scientific">Singulisphaera sp. Ch08</name>
    <dbReference type="NCBI Taxonomy" id="3120278"/>
    <lineage>
        <taxon>Bacteria</taxon>
        <taxon>Pseudomonadati</taxon>
        <taxon>Planctomycetota</taxon>
        <taxon>Planctomycetia</taxon>
        <taxon>Isosphaerales</taxon>
        <taxon>Isosphaeraceae</taxon>
        <taxon>Singulisphaera</taxon>
    </lineage>
</organism>
<evidence type="ECO:0008006" key="2">
    <source>
        <dbReference type="Google" id="ProtNLM"/>
    </source>
</evidence>
<protein>
    <recommendedName>
        <fullName evidence="2">C2H2-type domain-containing protein</fullName>
    </recommendedName>
</protein>
<dbReference type="RefSeq" id="WP_406696631.1">
    <property type="nucleotide sequence ID" value="NZ_CP155447.1"/>
</dbReference>
<name>A0AAU7CEV3_9BACT</name>
<sequence>MPLDLMTRLDPLRRVRCPFCFERFAACEMHLRCNDHYCKTDFARMIEDPILSHALNGRRVGGSGTSALRSPWWVDPRTDVRRGLRRHFDWMVLPGSLDCPNCRRPTDLRLCPRCHSHLPDSAITLDPGHIAIFGPQSVGKTTFVTVLLHELDHRVGPERGFVLDPLTDEIRDRYEREYHELTYGGSQFGVGEELNGESFRHSHSATPSLETNRGVLQPLVYRLTSRRDSERGGTALLSFFDTAGEDWEMNIEMLRSEARYLGGARGLLFLIDPLRIRSVAHDRRMHLTEKESRVPPADYLTDIRKLATFFRRSPVNVPLAICLNKLDRWGHLLPEGTRIHDWATGVPESPPSPSLDQAIHDEVQSALRHWGAAGFLEHVAVTFPNHRFFACSALGDAAQDREDLPQPLPTPLLVERPVLWLLERQGVVPPVDGPRRRGR</sequence>
<dbReference type="Gene3D" id="3.40.50.300">
    <property type="entry name" value="P-loop containing nucleotide triphosphate hydrolases"/>
    <property type="match status" value="1"/>
</dbReference>
<dbReference type="SUPFAM" id="SSF52540">
    <property type="entry name" value="P-loop containing nucleoside triphosphate hydrolases"/>
    <property type="match status" value="1"/>
</dbReference>
<dbReference type="EMBL" id="CP155447">
    <property type="protein sequence ID" value="XBH03889.1"/>
    <property type="molecule type" value="Genomic_DNA"/>
</dbReference>
<reference evidence="1" key="1">
    <citation type="submission" date="2024-05" db="EMBL/GenBank/DDBJ databases">
        <title>Planctomycetes of the genus Singulisphaera possess chitinolytic capabilities.</title>
        <authorList>
            <person name="Ivanova A."/>
        </authorList>
    </citation>
    <scope>NUCLEOTIDE SEQUENCE</scope>
    <source>
        <strain evidence="1">Ch08T</strain>
    </source>
</reference>
<proteinExistence type="predicted"/>
<accession>A0AAU7CEV3</accession>